<evidence type="ECO:0000256" key="5">
    <source>
        <dbReference type="ARBA" id="ARBA00023136"/>
    </source>
</evidence>
<protein>
    <submittedName>
        <fullName evidence="9">ARAD1D01100p</fullName>
    </submittedName>
</protein>
<feature type="transmembrane region" description="Helical" evidence="7">
    <location>
        <begin position="532"/>
        <end position="552"/>
    </location>
</feature>
<feature type="transmembrane region" description="Helical" evidence="7">
    <location>
        <begin position="124"/>
        <end position="151"/>
    </location>
</feature>
<dbReference type="PANTHER" id="PTHR23502">
    <property type="entry name" value="MAJOR FACILITATOR SUPERFAMILY"/>
    <property type="match status" value="1"/>
</dbReference>
<evidence type="ECO:0000256" key="3">
    <source>
        <dbReference type="ARBA" id="ARBA00022692"/>
    </source>
</evidence>
<dbReference type="CDD" id="cd17323">
    <property type="entry name" value="MFS_Tpo1_MDR_like"/>
    <property type="match status" value="1"/>
</dbReference>
<dbReference type="PROSITE" id="PS50850">
    <property type="entry name" value="MFS"/>
    <property type="match status" value="1"/>
</dbReference>
<reference evidence="9" key="2">
    <citation type="submission" date="2014-06" db="EMBL/GenBank/DDBJ databases">
        <title>The complete genome of Blastobotrys (Arxula) adeninivorans LS3 - a yeast of biotechnological interest.</title>
        <authorList>
            <person name="Kunze G."/>
            <person name="Gaillardin C."/>
            <person name="Czernicka M."/>
            <person name="Durrens P."/>
            <person name="Martin T."/>
            <person name="Boer E."/>
            <person name="Gabaldon T."/>
            <person name="Cruz J."/>
            <person name="Talla E."/>
            <person name="Marck C."/>
            <person name="Goffeau A."/>
            <person name="Barbe V."/>
            <person name="Baret P."/>
            <person name="Baronian K."/>
            <person name="Beier S."/>
            <person name="Bleykasten C."/>
            <person name="Bode R."/>
            <person name="Casaregola S."/>
            <person name="Despons L."/>
            <person name="Fairhead C."/>
            <person name="Giersberg M."/>
            <person name="Gierski P."/>
            <person name="Hahnel U."/>
            <person name="Hartmann A."/>
            <person name="Jankowska D."/>
            <person name="Jubin C."/>
            <person name="Jung P."/>
            <person name="Lafontaine I."/>
            <person name="Leh-Louis V."/>
            <person name="Lemaire M."/>
            <person name="Marcet-Houben M."/>
            <person name="Mascher M."/>
            <person name="Morel G."/>
            <person name="Richard G.-F."/>
            <person name="Riechen J."/>
            <person name="Sacerdot C."/>
            <person name="Sarkar A."/>
            <person name="Savel G."/>
            <person name="Schacherer J."/>
            <person name="Sherman D."/>
            <person name="Straub M.-L."/>
            <person name="Stein N."/>
            <person name="Thierry A."/>
            <person name="Trautwein-Schult A."/>
            <person name="Westhof E."/>
            <person name="Worch S."/>
            <person name="Dujon B."/>
            <person name="Souciet J.-L."/>
            <person name="Wincker P."/>
            <person name="Scholz U."/>
            <person name="Neuveglise N."/>
        </authorList>
    </citation>
    <scope>NUCLEOTIDE SEQUENCE</scope>
    <source>
        <strain evidence="9">LS3</strain>
    </source>
</reference>
<feature type="transmembrane region" description="Helical" evidence="7">
    <location>
        <begin position="396"/>
        <end position="416"/>
    </location>
</feature>
<feature type="transmembrane region" description="Helical" evidence="7">
    <location>
        <begin position="495"/>
        <end position="520"/>
    </location>
</feature>
<evidence type="ECO:0000256" key="2">
    <source>
        <dbReference type="ARBA" id="ARBA00022448"/>
    </source>
</evidence>
<dbReference type="SUPFAM" id="SSF103473">
    <property type="entry name" value="MFS general substrate transporter"/>
    <property type="match status" value="1"/>
</dbReference>
<feature type="region of interest" description="Disordered" evidence="6">
    <location>
        <begin position="1"/>
        <end position="102"/>
    </location>
</feature>
<reference evidence="9" key="1">
    <citation type="submission" date="2014-02" db="EMBL/GenBank/DDBJ databases">
        <authorList>
            <person name="Genoscope - CEA"/>
        </authorList>
    </citation>
    <scope>NUCLEOTIDE SEQUENCE</scope>
    <source>
        <strain evidence="9">LS3</strain>
    </source>
</reference>
<dbReference type="Gene3D" id="1.20.1250.20">
    <property type="entry name" value="MFS general substrate transporter like domains"/>
    <property type="match status" value="1"/>
</dbReference>
<evidence type="ECO:0000313" key="9">
    <source>
        <dbReference type="EMBL" id="CDP36984.1"/>
    </source>
</evidence>
<feature type="compositionally biased region" description="Basic and acidic residues" evidence="6">
    <location>
        <begin position="10"/>
        <end position="24"/>
    </location>
</feature>
<feature type="transmembrane region" description="Helical" evidence="7">
    <location>
        <begin position="468"/>
        <end position="488"/>
    </location>
</feature>
<dbReference type="GO" id="GO:0022857">
    <property type="term" value="F:transmembrane transporter activity"/>
    <property type="evidence" value="ECO:0007669"/>
    <property type="project" value="InterPro"/>
</dbReference>
<evidence type="ECO:0000259" key="8">
    <source>
        <dbReference type="PROSITE" id="PS50850"/>
    </source>
</evidence>
<keyword evidence="5 7" id="KW-0472">Membrane</keyword>
<evidence type="ECO:0000256" key="7">
    <source>
        <dbReference type="SAM" id="Phobius"/>
    </source>
</evidence>
<dbReference type="AlphaFoldDB" id="A0A060T859"/>
<proteinExistence type="predicted"/>
<keyword evidence="4 7" id="KW-1133">Transmembrane helix</keyword>
<dbReference type="PhylomeDB" id="A0A060T859"/>
<dbReference type="Pfam" id="PF07690">
    <property type="entry name" value="MFS_1"/>
    <property type="match status" value="1"/>
</dbReference>
<keyword evidence="3 7" id="KW-0812">Transmembrane</keyword>
<accession>A0A060T859</accession>
<dbReference type="EMBL" id="HG937694">
    <property type="protein sequence ID" value="CDP36984.1"/>
    <property type="molecule type" value="Genomic_DNA"/>
</dbReference>
<feature type="transmembrane region" description="Helical" evidence="7">
    <location>
        <begin position="437"/>
        <end position="456"/>
    </location>
</feature>
<feature type="transmembrane region" description="Helical" evidence="7">
    <location>
        <begin position="284"/>
        <end position="302"/>
    </location>
</feature>
<evidence type="ECO:0000256" key="1">
    <source>
        <dbReference type="ARBA" id="ARBA00004141"/>
    </source>
</evidence>
<feature type="transmembrane region" description="Helical" evidence="7">
    <location>
        <begin position="157"/>
        <end position="181"/>
    </location>
</feature>
<feature type="transmembrane region" description="Helical" evidence="7">
    <location>
        <begin position="193"/>
        <end position="210"/>
    </location>
</feature>
<dbReference type="PANTHER" id="PTHR23502:SF31">
    <property type="entry name" value="POLYAMINE TRANSPORTER 1"/>
    <property type="match status" value="1"/>
</dbReference>
<dbReference type="InterPro" id="IPR020846">
    <property type="entry name" value="MFS_dom"/>
</dbReference>
<gene>
    <name evidence="9" type="ORF">GNLVRS02_ARAD1D01100g</name>
</gene>
<dbReference type="InterPro" id="IPR036259">
    <property type="entry name" value="MFS_trans_sf"/>
</dbReference>
<keyword evidence="2" id="KW-0813">Transport</keyword>
<organism evidence="9">
    <name type="scientific">Blastobotrys adeninivorans</name>
    <name type="common">Yeast</name>
    <name type="synonym">Arxula adeninivorans</name>
    <dbReference type="NCBI Taxonomy" id="409370"/>
    <lineage>
        <taxon>Eukaryota</taxon>
        <taxon>Fungi</taxon>
        <taxon>Dikarya</taxon>
        <taxon>Ascomycota</taxon>
        <taxon>Saccharomycotina</taxon>
        <taxon>Dipodascomycetes</taxon>
        <taxon>Dipodascales</taxon>
        <taxon>Trichomonascaceae</taxon>
        <taxon>Blastobotrys</taxon>
    </lineage>
</organism>
<dbReference type="GO" id="GO:0005886">
    <property type="term" value="C:plasma membrane"/>
    <property type="evidence" value="ECO:0007669"/>
    <property type="project" value="TreeGrafter"/>
</dbReference>
<evidence type="ECO:0000256" key="6">
    <source>
        <dbReference type="SAM" id="MobiDB-lite"/>
    </source>
</evidence>
<dbReference type="InterPro" id="IPR011701">
    <property type="entry name" value="MFS"/>
</dbReference>
<dbReference type="FunFam" id="1.20.1250.20:FF:000011">
    <property type="entry name" value="MFS multidrug transporter, putative"/>
    <property type="match status" value="1"/>
</dbReference>
<comment type="subcellular location">
    <subcellularLocation>
        <location evidence="1">Membrane</location>
        <topology evidence="1">Multi-pass membrane protein</topology>
    </subcellularLocation>
</comment>
<evidence type="ECO:0000256" key="4">
    <source>
        <dbReference type="ARBA" id="ARBA00022989"/>
    </source>
</evidence>
<name>A0A060T859_BLAAD</name>
<feature type="transmembrane region" description="Helical" evidence="7">
    <location>
        <begin position="357"/>
        <end position="376"/>
    </location>
</feature>
<feature type="transmembrane region" description="Helical" evidence="7">
    <location>
        <begin position="249"/>
        <end position="272"/>
    </location>
</feature>
<sequence length="568" mass="62180">MSDNDYSSASKEDHDPSALEKGLEPPEGYTADQADNEAADGAPLALRRTQSRASQEGDLIARVLSQSSLGSRLSRRDAKTPLPKMGGGRPYPPDLPQDREQYKVDFDGPDDPIFPHNWKITKKAVTCIVLGYTTMVTAWASSSFSAAIPYIAANYGIGSVTATLGMTLYVLGFATGPVIWAPLSELYGRKMPIVISMFGLTVFSFATAAAKDVQTIMLTRFFGGAVGSAPLAVVAAAFSDLFGNETRGLALCVFSATVFVGPMLAPIVSGFIAYSYLGWRWTEYITGIMAALALFLDVFFYTESYHPIILVSKARELRRRTGNWGIFASQESVELDLHGIVVNNLGRPIYMLFREPILLIITIYTAFVYGILYLLLEAYPIVFMEGYQMKGGVAMLPYIAIAIGEVAGGLVMGFFLEPIYLKHLKRNNGKPVPEMRLLGAMLGAMAFPIGIFWFTWTGQYHEQVHWMAPTAAGVFIGFGLLSIFLGSINYIVDTYLVFAASAMAANTFLRSACGAVFPLFAPAMFHNLGTNWAGTLIGCIAILLMPMPFLFFKYGKKIRQKSKYAFDL</sequence>
<feature type="domain" description="Major facilitator superfamily (MFS) profile" evidence="8">
    <location>
        <begin position="126"/>
        <end position="556"/>
    </location>
</feature>
<feature type="transmembrane region" description="Helical" evidence="7">
    <location>
        <begin position="222"/>
        <end position="242"/>
    </location>
</feature>